<protein>
    <submittedName>
        <fullName evidence="2">Zinc-ribbon domain-containing protein</fullName>
    </submittedName>
</protein>
<reference evidence="2" key="1">
    <citation type="journal article" date="2015" name="Genome Announc.">
        <title>Draft Genome Sequence of Tolypothrix boutellei Strain VB521301.</title>
        <authorList>
            <person name="Chandrababunaidu M.M."/>
            <person name="Singh D."/>
            <person name="Sen D."/>
            <person name="Bhan S."/>
            <person name="Das S."/>
            <person name="Gupta A."/>
            <person name="Adhikary S.P."/>
            <person name="Tripathy S."/>
        </authorList>
    </citation>
    <scope>NUCLEOTIDE SEQUENCE</scope>
    <source>
        <strain evidence="2">VB521301</strain>
    </source>
</reference>
<dbReference type="OrthoDB" id="3400278at2"/>
<reference evidence="2" key="2">
    <citation type="submission" date="2019-11" db="EMBL/GenBank/DDBJ databases">
        <title>Improved Assembly of Tolypothrix boutellei genome.</title>
        <authorList>
            <person name="Sarangi A.N."/>
            <person name="Mukherjee M."/>
            <person name="Ghosh S."/>
            <person name="Singh D."/>
            <person name="Das A."/>
            <person name="Kant S."/>
            <person name="Prusty A."/>
            <person name="Tripathy S."/>
        </authorList>
    </citation>
    <scope>NUCLEOTIDE SEQUENCE</scope>
    <source>
        <strain evidence="2">VB521301</strain>
    </source>
</reference>
<comment type="caution">
    <text evidence="2">The sequence shown here is derived from an EMBL/GenBank/DDBJ whole genome shotgun (WGS) entry which is preliminary data.</text>
</comment>
<name>A0A8S9TCD1_9CYAN</name>
<dbReference type="Pfam" id="PF13240">
    <property type="entry name" value="Zn_Ribbon_1"/>
    <property type="match status" value="1"/>
</dbReference>
<dbReference type="RefSeq" id="WP_082051649.1">
    <property type="nucleotide sequence ID" value="NZ_JHEG04000001.1"/>
</dbReference>
<keyword evidence="3" id="KW-1185">Reference proteome</keyword>
<dbReference type="EMBL" id="JHEG04000001">
    <property type="protein sequence ID" value="KAF3890231.1"/>
    <property type="molecule type" value="Genomic_DNA"/>
</dbReference>
<dbReference type="AlphaFoldDB" id="A0A8S9TCD1"/>
<gene>
    <name evidence="2" type="ORF">DA73_0400035880</name>
</gene>
<evidence type="ECO:0000259" key="1">
    <source>
        <dbReference type="Pfam" id="PF13240"/>
    </source>
</evidence>
<evidence type="ECO:0000313" key="3">
    <source>
        <dbReference type="Proteomes" id="UP000029738"/>
    </source>
</evidence>
<evidence type="ECO:0000313" key="2">
    <source>
        <dbReference type="EMBL" id="KAF3890231.1"/>
    </source>
</evidence>
<accession>A0A8S9TCD1</accession>
<sequence length="45" mass="5145">MTFVEYGKKEPLTPVQNDIFRTNCGQKNPANSNFCFKCGSQLIKF</sequence>
<proteinExistence type="predicted"/>
<feature type="domain" description="Zinc-ribbon" evidence="1">
    <location>
        <begin position="22"/>
        <end position="42"/>
    </location>
</feature>
<dbReference type="Proteomes" id="UP000029738">
    <property type="component" value="Unassembled WGS sequence"/>
</dbReference>
<organism evidence="2 3">
    <name type="scientific">Tolypothrix bouteillei VB521301</name>
    <dbReference type="NCBI Taxonomy" id="1479485"/>
    <lineage>
        <taxon>Bacteria</taxon>
        <taxon>Bacillati</taxon>
        <taxon>Cyanobacteriota</taxon>
        <taxon>Cyanophyceae</taxon>
        <taxon>Nostocales</taxon>
        <taxon>Tolypothrichaceae</taxon>
        <taxon>Tolypothrix</taxon>
    </lineage>
</organism>
<dbReference type="InterPro" id="IPR026870">
    <property type="entry name" value="Zinc_ribbon_dom"/>
</dbReference>